<sequence length="236" mass="27296">MSQGIIRLKKVKVTPKRNASIIKNKGLEKKHSERFEEQRPIETIKNLSQDIDLISSDIDSYFPHKPNQPTPIFTKIPENLKNNIKNSDIIPKSSKVLTENNQYIYNKHIHMRSLDQTTNDNSSNGKFINITKRNSLQNNNQIICKEDYEGPLASDEIIFPPTMNPNEIYGLDMKIVKKGRIFKPQGLERFSDSKPCSDKIREKECESPKIIKQTIPFRKIIKKHKRKIGKDIIISA</sequence>
<reference evidence="1 2" key="1">
    <citation type="submission" date="2016-11" db="EMBL/GenBank/DDBJ databases">
        <title>The macronuclear genome of Stentor coeruleus: a giant cell with tiny introns.</title>
        <authorList>
            <person name="Slabodnick M."/>
            <person name="Ruby J.G."/>
            <person name="Reiff S.B."/>
            <person name="Swart E.C."/>
            <person name="Gosai S."/>
            <person name="Prabakaran S."/>
            <person name="Witkowska E."/>
            <person name="Larue G.E."/>
            <person name="Fisher S."/>
            <person name="Freeman R.M."/>
            <person name="Gunawardena J."/>
            <person name="Chu W."/>
            <person name="Stover N.A."/>
            <person name="Gregory B.D."/>
            <person name="Nowacki M."/>
            <person name="Derisi J."/>
            <person name="Roy S.W."/>
            <person name="Marshall W.F."/>
            <person name="Sood P."/>
        </authorList>
    </citation>
    <scope>NUCLEOTIDE SEQUENCE [LARGE SCALE GENOMIC DNA]</scope>
    <source>
        <strain evidence="1">WM001</strain>
    </source>
</reference>
<keyword evidence="2" id="KW-1185">Reference proteome</keyword>
<evidence type="ECO:0000313" key="1">
    <source>
        <dbReference type="EMBL" id="OMJ81192.1"/>
    </source>
</evidence>
<protein>
    <submittedName>
        <fullName evidence="1">Uncharacterized protein</fullName>
    </submittedName>
</protein>
<evidence type="ECO:0000313" key="2">
    <source>
        <dbReference type="Proteomes" id="UP000187209"/>
    </source>
</evidence>
<dbReference type="Proteomes" id="UP000187209">
    <property type="component" value="Unassembled WGS sequence"/>
</dbReference>
<proteinExistence type="predicted"/>
<organism evidence="1 2">
    <name type="scientific">Stentor coeruleus</name>
    <dbReference type="NCBI Taxonomy" id="5963"/>
    <lineage>
        <taxon>Eukaryota</taxon>
        <taxon>Sar</taxon>
        <taxon>Alveolata</taxon>
        <taxon>Ciliophora</taxon>
        <taxon>Postciliodesmatophora</taxon>
        <taxon>Heterotrichea</taxon>
        <taxon>Heterotrichida</taxon>
        <taxon>Stentoridae</taxon>
        <taxon>Stentor</taxon>
    </lineage>
</organism>
<dbReference type="EMBL" id="MPUH01000389">
    <property type="protein sequence ID" value="OMJ81192.1"/>
    <property type="molecule type" value="Genomic_DNA"/>
</dbReference>
<name>A0A1R2BWJ2_9CILI</name>
<accession>A0A1R2BWJ2</accession>
<gene>
    <name evidence="1" type="ORF">SteCoe_18368</name>
</gene>
<comment type="caution">
    <text evidence="1">The sequence shown here is derived from an EMBL/GenBank/DDBJ whole genome shotgun (WGS) entry which is preliminary data.</text>
</comment>
<dbReference type="AlphaFoldDB" id="A0A1R2BWJ2"/>